<evidence type="ECO:0000313" key="7">
    <source>
        <dbReference type="Proteomes" id="UP000327044"/>
    </source>
</evidence>
<dbReference type="InParanoid" id="A0A1Y1NC53"/>
<dbReference type="PANTHER" id="PTHR24198:SF165">
    <property type="entry name" value="ANKYRIN REPEAT-CONTAINING PROTEIN-RELATED"/>
    <property type="match status" value="1"/>
</dbReference>
<reference evidence="6" key="3">
    <citation type="submission" date="2019-08" db="EMBL/GenBank/DDBJ databases">
        <authorList>
            <consortium name="Photinus pyralis genome working group"/>
            <person name="Fallon T.R."/>
            <person name="Sander Lower S.E."/>
            <person name="Weng J.-K."/>
        </authorList>
    </citation>
    <scope>NUCLEOTIDE SEQUENCE</scope>
    <source>
        <strain evidence="6">1611_PpyrPB1</strain>
        <tissue evidence="6">Whole body</tissue>
    </source>
</reference>
<evidence type="ECO:0000256" key="3">
    <source>
        <dbReference type="PROSITE-ProRule" id="PRU00023"/>
    </source>
</evidence>
<accession>A0A1Y1NC53</accession>
<feature type="repeat" description="ANK" evidence="3">
    <location>
        <begin position="163"/>
        <end position="195"/>
    </location>
</feature>
<dbReference type="SUPFAM" id="SSF48403">
    <property type="entry name" value="Ankyrin repeat"/>
    <property type="match status" value="1"/>
</dbReference>
<dbReference type="Proteomes" id="UP000327044">
    <property type="component" value="Unassembled WGS sequence"/>
</dbReference>
<gene>
    <name evidence="6" type="ORF">PPYR_05201</name>
</gene>
<keyword evidence="2 3" id="KW-0040">ANK repeat</keyword>
<evidence type="ECO:0000256" key="2">
    <source>
        <dbReference type="ARBA" id="ARBA00023043"/>
    </source>
</evidence>
<feature type="repeat" description="ANK" evidence="3">
    <location>
        <begin position="62"/>
        <end position="85"/>
    </location>
</feature>
<feature type="repeat" description="ANK" evidence="3">
    <location>
        <begin position="130"/>
        <end position="162"/>
    </location>
</feature>
<dbReference type="AlphaFoldDB" id="A0A1Y1NC53"/>
<dbReference type="PANTHER" id="PTHR24198">
    <property type="entry name" value="ANKYRIN REPEAT AND PROTEIN KINASE DOMAIN-CONTAINING PROTEIN"/>
    <property type="match status" value="1"/>
</dbReference>
<dbReference type="Gene3D" id="1.25.40.20">
    <property type="entry name" value="Ankyrin repeat-containing domain"/>
    <property type="match status" value="1"/>
</dbReference>
<protein>
    <recommendedName>
        <fullName evidence="4">SOCS box domain-containing protein</fullName>
    </recommendedName>
</protein>
<dbReference type="EMBL" id="VVIM01000002">
    <property type="protein sequence ID" value="KAB0803015.1"/>
    <property type="molecule type" value="Genomic_DNA"/>
</dbReference>
<dbReference type="SMART" id="SM00248">
    <property type="entry name" value="ANK"/>
    <property type="match status" value="7"/>
</dbReference>
<feature type="domain" description="SOCS box" evidence="4">
    <location>
        <begin position="473"/>
        <end position="523"/>
    </location>
</feature>
<keyword evidence="7" id="KW-1185">Reference proteome</keyword>
<organism evidence="5">
    <name type="scientific">Photinus pyralis</name>
    <name type="common">Common eastern firefly</name>
    <name type="synonym">Lampyris pyralis</name>
    <dbReference type="NCBI Taxonomy" id="7054"/>
    <lineage>
        <taxon>Eukaryota</taxon>
        <taxon>Metazoa</taxon>
        <taxon>Ecdysozoa</taxon>
        <taxon>Arthropoda</taxon>
        <taxon>Hexapoda</taxon>
        <taxon>Insecta</taxon>
        <taxon>Pterygota</taxon>
        <taxon>Neoptera</taxon>
        <taxon>Endopterygota</taxon>
        <taxon>Coleoptera</taxon>
        <taxon>Polyphaga</taxon>
        <taxon>Elateriformia</taxon>
        <taxon>Elateroidea</taxon>
        <taxon>Lampyridae</taxon>
        <taxon>Lampyrinae</taxon>
        <taxon>Photinus</taxon>
    </lineage>
</organism>
<dbReference type="Pfam" id="PF13857">
    <property type="entry name" value="Ank_5"/>
    <property type="match status" value="1"/>
</dbReference>
<evidence type="ECO:0000313" key="6">
    <source>
        <dbReference type="EMBL" id="KAB0803015.1"/>
    </source>
</evidence>
<dbReference type="PROSITE" id="PS50225">
    <property type="entry name" value="SOCS"/>
    <property type="match status" value="1"/>
</dbReference>
<evidence type="ECO:0000256" key="1">
    <source>
        <dbReference type="ARBA" id="ARBA00022737"/>
    </source>
</evidence>
<evidence type="ECO:0000313" key="5">
    <source>
        <dbReference type="EMBL" id="JAV95098.1"/>
    </source>
</evidence>
<keyword evidence="1" id="KW-0677">Repeat</keyword>
<reference evidence="5" key="1">
    <citation type="journal article" date="2016" name="Sci. Rep.">
        <title>Molecular characterization of firefly nuptial gifts: a multi-omics approach sheds light on postcopulatory sexual selection.</title>
        <authorList>
            <person name="Al-Wathiqui N."/>
            <person name="Fallon T.R."/>
            <person name="South A."/>
            <person name="Weng J.K."/>
            <person name="Lewis S.M."/>
        </authorList>
    </citation>
    <scope>NUCLEOTIDE SEQUENCE</scope>
</reference>
<dbReference type="InterPro" id="IPR002110">
    <property type="entry name" value="Ankyrin_rpt"/>
</dbReference>
<reference evidence="6 7" key="2">
    <citation type="journal article" date="2018" name="Elife">
        <title>Firefly genomes illuminate parallel origins of bioluminescence in beetles.</title>
        <authorList>
            <person name="Fallon T.R."/>
            <person name="Lower S.E."/>
            <person name="Chang C.H."/>
            <person name="Bessho-Uehara M."/>
            <person name="Martin G.J."/>
            <person name="Bewick A.J."/>
            <person name="Behringer M."/>
            <person name="Debat H.J."/>
            <person name="Wong I."/>
            <person name="Day J.C."/>
            <person name="Suvorov A."/>
            <person name="Silva C.J."/>
            <person name="Stanger-Hall K.F."/>
            <person name="Hall D.W."/>
            <person name="Schmitz R.J."/>
            <person name="Nelson D.R."/>
            <person name="Lewis S.M."/>
            <person name="Shigenobu S."/>
            <person name="Bybee S.M."/>
            <person name="Larracuente A.M."/>
            <person name="Oba Y."/>
            <person name="Weng J.K."/>
        </authorList>
    </citation>
    <scope>NUCLEOTIDE SEQUENCE [LARGE SCALE GENOMIC DNA]</scope>
    <source>
        <strain evidence="6">1611_PpyrPB1</strain>
        <tissue evidence="6">Whole body</tissue>
    </source>
</reference>
<dbReference type="InterPro" id="IPR036770">
    <property type="entry name" value="Ankyrin_rpt-contain_sf"/>
</dbReference>
<dbReference type="PROSITE" id="PS50088">
    <property type="entry name" value="ANK_REPEAT"/>
    <property type="match status" value="4"/>
</dbReference>
<sequence length="530" mass="60339">MSSDSEPEMHPYLLSTHPLLNPFVYQDPLRTPAISAAISNNDNERVKSLLYSGKCVNYADNNGNTPLHHAAYLNRTEVIRTLIEHEDIIIDPKNYEGYTPLLLHLSNNPVEEIVMLLLSNGADVKTTSKLDESVLHMAVKHSNNNVVSALIKWGADINAQDYELYTPLIEAVQCNNLELVCLLLYYDADVNIISSSGLTAFMYATMSLRQYDVAKTLFDYYDDFSLVSIYGDTTLSLAAKAKNPIAIDIVKAAGIGYNCCAELLRISLTFDDLEFFKEIWKRIDFTDLTVHHLDLTYAVLHTALPKQDWLDCMYLLLSSSVAQNLISNTSICAKGLFKRLSFTFQQKGIELSDRLQIMCLYLSLGYTTTLADLSAIYEKYGFNEELHLLLDHPLLECDNKAEIIHPMVTFILGFEKEICKQYLISLLHKYASCTSIRDSTKNFAAILYTFKFFSVPCIEKHFLIYCSNSDIKLSDRSETPCLVELCRNKIRNHLRLICNIKKSHHIYNVVKRLPIPKTILDILLFKKPLY</sequence>
<dbReference type="PROSITE" id="PS50297">
    <property type="entry name" value="ANK_REP_REGION"/>
    <property type="match status" value="3"/>
</dbReference>
<dbReference type="Pfam" id="PF12796">
    <property type="entry name" value="Ank_2"/>
    <property type="match status" value="1"/>
</dbReference>
<name>A0A1Y1NC53_PHOPY</name>
<proteinExistence type="predicted"/>
<feature type="repeat" description="ANK" evidence="3">
    <location>
        <begin position="96"/>
        <end position="129"/>
    </location>
</feature>
<dbReference type="InterPro" id="IPR001496">
    <property type="entry name" value="SOCS_box"/>
</dbReference>
<evidence type="ECO:0000259" key="4">
    <source>
        <dbReference type="PROSITE" id="PS50225"/>
    </source>
</evidence>
<dbReference type="PRINTS" id="PR01415">
    <property type="entry name" value="ANKYRIN"/>
</dbReference>
<dbReference type="EMBL" id="GEZM01007552">
    <property type="protein sequence ID" value="JAV95098.1"/>
    <property type="molecule type" value="Transcribed_RNA"/>
</dbReference>